<proteinExistence type="predicted"/>
<evidence type="ECO:0000313" key="1">
    <source>
        <dbReference type="EMBL" id="KAJ8016706.1"/>
    </source>
</evidence>
<dbReference type="Proteomes" id="UP001157502">
    <property type="component" value="Chromosome 1"/>
</dbReference>
<accession>A0ACC2HKZ4</accession>
<keyword evidence="2" id="KW-1185">Reference proteome</keyword>
<comment type="caution">
    <text evidence="1">The sequence shown here is derived from an EMBL/GenBank/DDBJ whole genome shotgun (WGS) entry which is preliminary data.</text>
</comment>
<organism evidence="1 2">
    <name type="scientific">Dallia pectoralis</name>
    <name type="common">Alaska blackfish</name>
    <dbReference type="NCBI Taxonomy" id="75939"/>
    <lineage>
        <taxon>Eukaryota</taxon>
        <taxon>Metazoa</taxon>
        <taxon>Chordata</taxon>
        <taxon>Craniata</taxon>
        <taxon>Vertebrata</taxon>
        <taxon>Euteleostomi</taxon>
        <taxon>Actinopterygii</taxon>
        <taxon>Neopterygii</taxon>
        <taxon>Teleostei</taxon>
        <taxon>Protacanthopterygii</taxon>
        <taxon>Esociformes</taxon>
        <taxon>Umbridae</taxon>
        <taxon>Dallia</taxon>
    </lineage>
</organism>
<dbReference type="EMBL" id="CM055728">
    <property type="protein sequence ID" value="KAJ8016706.1"/>
    <property type="molecule type" value="Genomic_DNA"/>
</dbReference>
<gene>
    <name evidence="1" type="ORF">DPEC_G00010110</name>
</gene>
<protein>
    <submittedName>
        <fullName evidence="1">Uncharacterized protein</fullName>
    </submittedName>
</protein>
<name>A0ACC2HKZ4_DALPE</name>
<reference evidence="1" key="1">
    <citation type="submission" date="2021-05" db="EMBL/GenBank/DDBJ databases">
        <authorList>
            <person name="Pan Q."/>
            <person name="Jouanno E."/>
            <person name="Zahm M."/>
            <person name="Klopp C."/>
            <person name="Cabau C."/>
            <person name="Louis A."/>
            <person name="Berthelot C."/>
            <person name="Parey E."/>
            <person name="Roest Crollius H."/>
            <person name="Montfort J."/>
            <person name="Robinson-Rechavi M."/>
            <person name="Bouchez O."/>
            <person name="Lampietro C."/>
            <person name="Lopez Roques C."/>
            <person name="Donnadieu C."/>
            <person name="Postlethwait J."/>
            <person name="Bobe J."/>
            <person name="Dillon D."/>
            <person name="Chandos A."/>
            <person name="von Hippel F."/>
            <person name="Guiguen Y."/>
        </authorList>
    </citation>
    <scope>NUCLEOTIDE SEQUENCE</scope>
    <source>
        <strain evidence="1">YG-Jan2019</strain>
    </source>
</reference>
<evidence type="ECO:0000313" key="2">
    <source>
        <dbReference type="Proteomes" id="UP001157502"/>
    </source>
</evidence>
<sequence>MPIGYRCVPVSCVLLSSLRLKPTGCPAVLVRRVIAVISGAVAPSPGIIPAAYLMMSMSASDLQGPDPVQTVLTQPSLLVVANQARSPFTPICHLSLEVSRRILTDSPLAM</sequence>